<name>A0A7S0M7Z4_9CRYP</name>
<organism evidence="2">
    <name type="scientific">Cryptomonas curvata</name>
    <dbReference type="NCBI Taxonomy" id="233186"/>
    <lineage>
        <taxon>Eukaryota</taxon>
        <taxon>Cryptophyceae</taxon>
        <taxon>Cryptomonadales</taxon>
        <taxon>Cryptomonadaceae</taxon>
        <taxon>Cryptomonas</taxon>
    </lineage>
</organism>
<dbReference type="AlphaFoldDB" id="A0A7S0M7Z4"/>
<feature type="region of interest" description="Disordered" evidence="1">
    <location>
        <begin position="52"/>
        <end position="72"/>
    </location>
</feature>
<gene>
    <name evidence="2" type="ORF">CCUR1050_LOCUS11448</name>
</gene>
<feature type="compositionally biased region" description="Low complexity" evidence="1">
    <location>
        <begin position="59"/>
        <end position="72"/>
    </location>
</feature>
<evidence type="ECO:0000256" key="1">
    <source>
        <dbReference type="SAM" id="MobiDB-lite"/>
    </source>
</evidence>
<evidence type="ECO:0000313" key="2">
    <source>
        <dbReference type="EMBL" id="CAD8633767.1"/>
    </source>
</evidence>
<sequence length="219" mass="24320">MNHEEIIHPVTPTSTPVPARNTLVRVRAREEDAESSATRTVVRRTIVPAFDLNSDDEASGSQSGAVAPSVGSSGTTLAAELQVNVARPDKAAFHASLFLPVDFGPPPMLSPSPFSPPPPDARDIAMLFDIDNAGENHVDYVRMVEMYYPLVHPNCDEFTVNHETGVRTRHSFVKEWLTQLVHIRKAGIFKWSTLEKSPINKYQSAFARFNYNGKQHRSI</sequence>
<dbReference type="EMBL" id="HBEZ01020662">
    <property type="protein sequence ID" value="CAD8633767.1"/>
    <property type="molecule type" value="Transcribed_RNA"/>
</dbReference>
<reference evidence="2" key="1">
    <citation type="submission" date="2021-01" db="EMBL/GenBank/DDBJ databases">
        <authorList>
            <person name="Corre E."/>
            <person name="Pelletier E."/>
            <person name="Niang G."/>
            <person name="Scheremetjew M."/>
            <person name="Finn R."/>
            <person name="Kale V."/>
            <person name="Holt S."/>
            <person name="Cochrane G."/>
            <person name="Meng A."/>
            <person name="Brown T."/>
            <person name="Cohen L."/>
        </authorList>
    </citation>
    <scope>NUCLEOTIDE SEQUENCE</scope>
    <source>
        <strain evidence="2">CCAP979/52</strain>
    </source>
</reference>
<proteinExistence type="predicted"/>
<protein>
    <submittedName>
        <fullName evidence="2">Uncharacterized protein</fullName>
    </submittedName>
</protein>
<accession>A0A7S0M7Z4</accession>